<comment type="similarity">
    <text evidence="1">Belongs to the class-IV pyridoxal-phosphate-dependent aminotransferase family.</text>
</comment>
<protein>
    <submittedName>
        <fullName evidence="2">Branched chain amino acid aminotransferase</fullName>
    </submittedName>
</protein>
<dbReference type="RefSeq" id="WP_338292595.1">
    <property type="nucleotide sequence ID" value="NZ_AP027272.1"/>
</dbReference>
<dbReference type="InterPro" id="IPR050571">
    <property type="entry name" value="Class-IV_PLP-Dep_Aminotrnsfr"/>
</dbReference>
<evidence type="ECO:0000313" key="3">
    <source>
        <dbReference type="Proteomes" id="UP001333710"/>
    </source>
</evidence>
<dbReference type="InterPro" id="IPR027417">
    <property type="entry name" value="P-loop_NTPase"/>
</dbReference>
<dbReference type="AlphaFoldDB" id="A0AA48HKT5"/>
<dbReference type="SUPFAM" id="SSF52540">
    <property type="entry name" value="P-loop containing nucleoside triphosphate hydrolases"/>
    <property type="match status" value="1"/>
</dbReference>
<evidence type="ECO:0000256" key="1">
    <source>
        <dbReference type="ARBA" id="ARBA00009320"/>
    </source>
</evidence>
<organism evidence="2 3">
    <name type="scientific">Planctobacterium marinum</name>
    <dbReference type="NCBI Taxonomy" id="1631968"/>
    <lineage>
        <taxon>Bacteria</taxon>
        <taxon>Pseudomonadati</taxon>
        <taxon>Pseudomonadota</taxon>
        <taxon>Gammaproteobacteria</taxon>
        <taxon>Alteromonadales</taxon>
        <taxon>Alteromonadaceae</taxon>
        <taxon>Planctobacterium</taxon>
    </lineage>
</organism>
<dbReference type="PANTHER" id="PTHR42743">
    <property type="entry name" value="AMINO-ACID AMINOTRANSFERASE"/>
    <property type="match status" value="1"/>
</dbReference>
<sequence>MTIRIAMWSGPRNISTAMMRSWENRSDCSVVDEPFYAFYLAQTQSPHPMFEQVLASQSTQYEEVATQLSSGNVTTPVQYQKHMTHHMLNNCFDWAIELKHCFLIRNPKEVVASYTNSRGVCTAEEIGIIRQAEIYTLLTQQTGQEIPIIDSNDVLKSPEGMLRKLCDRLSVPFEQNMLHWPAGKRDSDGVWASHWYHSVERSKGFAPYQEKTILLSDWQQEVVEQVMPAYMALYEKRLR</sequence>
<keyword evidence="3" id="KW-1185">Reference proteome</keyword>
<dbReference type="Pfam" id="PF19798">
    <property type="entry name" value="Sulfotransfer_5"/>
    <property type="match status" value="1"/>
</dbReference>
<dbReference type="Proteomes" id="UP001333710">
    <property type="component" value="Chromosome"/>
</dbReference>
<reference evidence="2" key="1">
    <citation type="submission" date="2023-01" db="EMBL/GenBank/DDBJ databases">
        <title>Complete genome sequence of Planctobacterium marinum strain Dej080120_11.</title>
        <authorList>
            <person name="Ueki S."/>
            <person name="Maruyama F."/>
        </authorList>
    </citation>
    <scope>NUCLEOTIDE SEQUENCE</scope>
    <source>
        <strain evidence="2">Dej080120_11</strain>
    </source>
</reference>
<dbReference type="PANTHER" id="PTHR42743:SF11">
    <property type="entry name" value="AMINODEOXYCHORISMATE LYASE"/>
    <property type="match status" value="1"/>
</dbReference>
<dbReference type="KEGG" id="pmaw:MACH26_21020"/>
<gene>
    <name evidence="2" type="ORF">MACH26_21020</name>
</gene>
<keyword evidence="2" id="KW-0808">Transferase</keyword>
<dbReference type="EMBL" id="AP027272">
    <property type="protein sequence ID" value="BDX06581.1"/>
    <property type="molecule type" value="Genomic_DNA"/>
</dbReference>
<accession>A0AA48HKT5</accession>
<name>A0AA48HKT5_9ALTE</name>
<dbReference type="Gene3D" id="3.40.50.300">
    <property type="entry name" value="P-loop containing nucleotide triphosphate hydrolases"/>
    <property type="match status" value="1"/>
</dbReference>
<evidence type="ECO:0000313" key="2">
    <source>
        <dbReference type="EMBL" id="BDX06581.1"/>
    </source>
</evidence>
<dbReference type="GO" id="GO:0008483">
    <property type="term" value="F:transaminase activity"/>
    <property type="evidence" value="ECO:0007669"/>
    <property type="project" value="UniProtKB-KW"/>
</dbReference>
<proteinExistence type="inferred from homology"/>
<keyword evidence="2" id="KW-0032">Aminotransferase</keyword>
<dbReference type="GO" id="GO:0019752">
    <property type="term" value="P:carboxylic acid metabolic process"/>
    <property type="evidence" value="ECO:0007669"/>
    <property type="project" value="TreeGrafter"/>
</dbReference>